<evidence type="ECO:0000256" key="3">
    <source>
        <dbReference type="SAM" id="MobiDB-lite"/>
    </source>
</evidence>
<evidence type="ECO:0000256" key="2">
    <source>
        <dbReference type="ARBA" id="ARBA00023150"/>
    </source>
</evidence>
<feature type="domain" description="MoaB/Mog" evidence="4">
    <location>
        <begin position="34"/>
        <end position="178"/>
    </location>
</feature>
<feature type="compositionally biased region" description="Basic and acidic residues" evidence="3">
    <location>
        <begin position="1"/>
        <end position="28"/>
    </location>
</feature>
<comment type="caution">
    <text evidence="5">The sequence shown here is derived from an EMBL/GenBank/DDBJ whole genome shotgun (WGS) entry which is preliminary data.</text>
</comment>
<dbReference type="PIRSF" id="PIRSF006443">
    <property type="entry name" value="MoaB"/>
    <property type="match status" value="1"/>
</dbReference>
<sequence length="188" mass="20412">MDDSHDHHDHHAHDDHHDHDHGHHDHDVSSPGMAVLTISSSRTVDDDPAGDTIEAILRAADHRIVVRDLVTDEHSAIESLIDEYTDDPRIGAIITTGGTGVTPDDVTIEAVSSLFSKELPGFGELFRTLSYEEIGSRVVGTRATAGLVDDVPVFCLPGSENAVRLGTEDIIVHELPHLVGLAQRQPEH</sequence>
<organism evidence="5 6">
    <name type="scientific">Halocatena marina</name>
    <dbReference type="NCBI Taxonomy" id="2934937"/>
    <lineage>
        <taxon>Archaea</taxon>
        <taxon>Methanobacteriati</taxon>
        <taxon>Methanobacteriota</taxon>
        <taxon>Stenosarchaea group</taxon>
        <taxon>Halobacteria</taxon>
        <taxon>Halobacteriales</taxon>
        <taxon>Natronomonadaceae</taxon>
        <taxon>Halocatena</taxon>
    </lineage>
</organism>
<evidence type="ECO:0000259" key="4">
    <source>
        <dbReference type="SMART" id="SM00852"/>
    </source>
</evidence>
<dbReference type="PANTHER" id="PTHR43232:SF2">
    <property type="entry name" value="MOLYBDENUM COFACTOR BIOSYNTHESIS PROTEIN B"/>
    <property type="match status" value="1"/>
</dbReference>
<dbReference type="Gene3D" id="3.40.980.10">
    <property type="entry name" value="MoaB/Mog-like domain"/>
    <property type="match status" value="1"/>
</dbReference>
<keyword evidence="2" id="KW-0501">Molybdenum cofactor biosynthesis</keyword>
<dbReference type="Proteomes" id="UP001596417">
    <property type="component" value="Unassembled WGS sequence"/>
</dbReference>
<dbReference type="AlphaFoldDB" id="A0ABD5YQ48"/>
<evidence type="ECO:0000313" key="5">
    <source>
        <dbReference type="EMBL" id="MFC7190129.1"/>
    </source>
</evidence>
<dbReference type="GeneID" id="76199709"/>
<feature type="region of interest" description="Disordered" evidence="3">
    <location>
        <begin position="1"/>
        <end position="31"/>
    </location>
</feature>
<dbReference type="NCBIfam" id="TIGR00177">
    <property type="entry name" value="molyb_syn"/>
    <property type="match status" value="1"/>
</dbReference>
<name>A0ABD5YQ48_9EURY</name>
<dbReference type="RefSeq" id="WP_248906694.1">
    <property type="nucleotide sequence ID" value="NZ_CP109979.1"/>
</dbReference>
<protein>
    <submittedName>
        <fullName evidence="5">Molybdenum cofactor biosynthesis protein B</fullName>
    </submittedName>
</protein>
<reference evidence="5 6" key="1">
    <citation type="journal article" date="2019" name="Int. J. Syst. Evol. Microbiol.">
        <title>The Global Catalogue of Microorganisms (GCM) 10K type strain sequencing project: providing services to taxonomists for standard genome sequencing and annotation.</title>
        <authorList>
            <consortium name="The Broad Institute Genomics Platform"/>
            <consortium name="The Broad Institute Genome Sequencing Center for Infectious Disease"/>
            <person name="Wu L."/>
            <person name="Ma J."/>
        </authorList>
    </citation>
    <scope>NUCLEOTIDE SEQUENCE [LARGE SCALE GENOMIC DNA]</scope>
    <source>
        <strain evidence="5 6">RDMS1</strain>
    </source>
</reference>
<gene>
    <name evidence="5" type="ORF">ACFQL7_09870</name>
</gene>
<dbReference type="InterPro" id="IPR001453">
    <property type="entry name" value="MoaB/Mog_dom"/>
</dbReference>
<dbReference type="CDD" id="cd00886">
    <property type="entry name" value="MogA_MoaB"/>
    <property type="match status" value="1"/>
</dbReference>
<evidence type="ECO:0000313" key="6">
    <source>
        <dbReference type="Proteomes" id="UP001596417"/>
    </source>
</evidence>
<accession>A0ABD5YQ48</accession>
<dbReference type="SUPFAM" id="SSF53218">
    <property type="entry name" value="Molybdenum cofactor biosynthesis proteins"/>
    <property type="match status" value="1"/>
</dbReference>
<comment type="similarity">
    <text evidence="1">Belongs to the MoaB/Mog family.</text>
</comment>
<evidence type="ECO:0000256" key="1">
    <source>
        <dbReference type="ARBA" id="ARBA00006112"/>
    </source>
</evidence>
<keyword evidence="6" id="KW-1185">Reference proteome</keyword>
<dbReference type="Pfam" id="PF00994">
    <property type="entry name" value="MoCF_biosynth"/>
    <property type="match status" value="1"/>
</dbReference>
<dbReference type="PROSITE" id="PS01078">
    <property type="entry name" value="MOCF_BIOSYNTHESIS_1"/>
    <property type="match status" value="1"/>
</dbReference>
<dbReference type="InterPro" id="IPR008284">
    <property type="entry name" value="MoCF_biosynth_CS"/>
</dbReference>
<dbReference type="PANTHER" id="PTHR43232">
    <property type="entry name" value="MOLYBDENUM COFACTOR BIOSYNTHESIS PROTEIN B"/>
    <property type="match status" value="1"/>
</dbReference>
<dbReference type="SMART" id="SM00852">
    <property type="entry name" value="MoCF_biosynth"/>
    <property type="match status" value="1"/>
</dbReference>
<dbReference type="InterPro" id="IPR012245">
    <property type="entry name" value="MoaB"/>
</dbReference>
<dbReference type="GO" id="GO:0006777">
    <property type="term" value="P:Mo-molybdopterin cofactor biosynthetic process"/>
    <property type="evidence" value="ECO:0007669"/>
    <property type="project" value="UniProtKB-KW"/>
</dbReference>
<dbReference type="InterPro" id="IPR036425">
    <property type="entry name" value="MoaB/Mog-like_dom_sf"/>
</dbReference>
<proteinExistence type="inferred from homology"/>
<dbReference type="EMBL" id="JBHTAX010000001">
    <property type="protein sequence ID" value="MFC7190129.1"/>
    <property type="molecule type" value="Genomic_DNA"/>
</dbReference>